<feature type="non-terminal residue" evidence="11">
    <location>
        <position position="1"/>
    </location>
</feature>
<feature type="modified residue" description="4-aspartylphosphate" evidence="7">
    <location>
        <position position="26"/>
    </location>
</feature>
<name>A0AA38FE01_TAXCH</name>
<keyword evidence="5" id="KW-0804">Transcription</keyword>
<evidence type="ECO:0000256" key="1">
    <source>
        <dbReference type="ARBA" id="ARBA00022553"/>
    </source>
</evidence>
<dbReference type="Pfam" id="PF00072">
    <property type="entry name" value="Response_reg"/>
    <property type="match status" value="1"/>
</dbReference>
<dbReference type="GO" id="GO:0003677">
    <property type="term" value="F:DNA binding"/>
    <property type="evidence" value="ECO:0007669"/>
    <property type="project" value="InterPro"/>
</dbReference>
<keyword evidence="4" id="KW-0010">Activator</keyword>
<keyword evidence="1 7" id="KW-0597">Phosphoprotein</keyword>
<gene>
    <name evidence="11" type="ORF">KI387_029819</name>
</gene>
<feature type="non-terminal residue" evidence="11">
    <location>
        <position position="703"/>
    </location>
</feature>
<proteinExistence type="predicted"/>
<dbReference type="AlphaFoldDB" id="A0AA38FE01"/>
<dbReference type="EMBL" id="JAHRHJ020000010">
    <property type="protein sequence ID" value="KAH9298137.1"/>
    <property type="molecule type" value="Genomic_DNA"/>
</dbReference>
<accession>A0AA38FE01</accession>
<dbReference type="OMA" id="HIPTMAY"/>
<dbReference type="CDD" id="cd17584">
    <property type="entry name" value="REC_typeB_ARR-like"/>
    <property type="match status" value="1"/>
</dbReference>
<dbReference type="Pfam" id="PF00249">
    <property type="entry name" value="Myb_DNA-binding"/>
    <property type="match status" value="1"/>
</dbReference>
<dbReference type="SUPFAM" id="SSF46689">
    <property type="entry name" value="Homeodomain-like"/>
    <property type="match status" value="1"/>
</dbReference>
<dbReference type="InterPro" id="IPR017930">
    <property type="entry name" value="Myb_dom"/>
</dbReference>
<feature type="compositionally biased region" description="Acidic residues" evidence="8">
    <location>
        <begin position="144"/>
        <end position="155"/>
    </location>
</feature>
<evidence type="ECO:0000256" key="3">
    <source>
        <dbReference type="ARBA" id="ARBA00023015"/>
    </source>
</evidence>
<dbReference type="GO" id="GO:0000160">
    <property type="term" value="P:phosphorelay signal transduction system"/>
    <property type="evidence" value="ECO:0007669"/>
    <property type="project" value="UniProtKB-KW"/>
</dbReference>
<dbReference type="InterPro" id="IPR001789">
    <property type="entry name" value="Sig_transdc_resp-reg_receiver"/>
</dbReference>
<reference evidence="11 12" key="1">
    <citation type="journal article" date="2021" name="Nat. Plants">
        <title>The Taxus genome provides insights into paclitaxel biosynthesis.</title>
        <authorList>
            <person name="Xiong X."/>
            <person name="Gou J."/>
            <person name="Liao Q."/>
            <person name="Li Y."/>
            <person name="Zhou Q."/>
            <person name="Bi G."/>
            <person name="Li C."/>
            <person name="Du R."/>
            <person name="Wang X."/>
            <person name="Sun T."/>
            <person name="Guo L."/>
            <person name="Liang H."/>
            <person name="Lu P."/>
            <person name="Wu Y."/>
            <person name="Zhang Z."/>
            <person name="Ro D.K."/>
            <person name="Shang Y."/>
            <person name="Huang S."/>
            <person name="Yan J."/>
        </authorList>
    </citation>
    <scope>NUCLEOTIDE SEQUENCE [LARGE SCALE GENOMIC DNA]</scope>
    <source>
        <strain evidence="11">Ta-2019</strain>
    </source>
</reference>
<evidence type="ECO:0000256" key="5">
    <source>
        <dbReference type="ARBA" id="ARBA00023163"/>
    </source>
</evidence>
<sequence length="703" mass="75986">TTCGRATAALTMLRERKGSFDLVISDVYMPDMDGFKLLEYVGLEMDLPVIMMSADGGTSTVMKGIKHGACDYLIKPVRLEELKNIWQHVIRKKRNESKDFDHSGSIEDNEKHRKAFDDAEYASSANGGTDGNWKLIKKRKEAKEEEDEGDQENEDPSASKKPRVVWSVELHQQFVNAVNQLGIDKAVPKRILELMSVQGLTRENVASHLQKYRLYLKRLSGVTQQQTGINSSFGGTAEISVGAMGLLGRLDLQRLAASGQISPQVLVTLPTEIVGRGNVTSGLGMSNVDQALLWQAVFQGLNSNSVNRISFGQPLMNSQGNLLQGLPGGLELKQFAHQRQHIPSLENMGASINNTPSGFSMVQQQLSTTVGFNAVDQVNGLNNLALNPQKNAMVMQLIQQQQQQKHENQQQLQTLQGAQLQGGQALDMPSPDIVGPQVPLNDRGVTNTIPSLANSDSSLGNNIAGILGSGKLKHIPTMAYGVNVPALNSSERIGRMPVVECTNQNVQILQGNDYSIPNTTCISASLTSISTESGSSISGIKRLGDMNDIVSSPSLNSSGINFGASNGLGQNSGQIGRHSWKMQNVSINLDSSQMDNSILSPPHGQDLHGSQGLNIPGVHDPGQLRSFGFVGKSQCLPSRLASNVGYARMLNNTQSQGELLGADSGLLVKTEGVSDITLNSKSLSSMHSEQFSPDDYISIFFRQ</sequence>
<evidence type="ECO:0000313" key="11">
    <source>
        <dbReference type="EMBL" id="KAH9298137.1"/>
    </source>
</evidence>
<dbReference type="InterPro" id="IPR009057">
    <property type="entry name" value="Homeodomain-like_sf"/>
</dbReference>
<dbReference type="PANTHER" id="PTHR43874:SF123">
    <property type="entry name" value="TWO-COMPONENT RESPONSE REGULATOR ARR14"/>
    <property type="match status" value="1"/>
</dbReference>
<evidence type="ECO:0000313" key="12">
    <source>
        <dbReference type="Proteomes" id="UP000824469"/>
    </source>
</evidence>
<feature type="domain" description="Response regulatory" evidence="9">
    <location>
        <begin position="1"/>
        <end position="90"/>
    </location>
</feature>
<evidence type="ECO:0000256" key="8">
    <source>
        <dbReference type="SAM" id="MobiDB-lite"/>
    </source>
</evidence>
<protein>
    <recommendedName>
        <fullName evidence="13">Two-component response regulator</fullName>
    </recommendedName>
</protein>
<keyword evidence="2" id="KW-0902">Two-component regulatory system</keyword>
<dbReference type="PROSITE" id="PS50110">
    <property type="entry name" value="RESPONSE_REGULATORY"/>
    <property type="match status" value="1"/>
</dbReference>
<evidence type="ECO:0008006" key="13">
    <source>
        <dbReference type="Google" id="ProtNLM"/>
    </source>
</evidence>
<dbReference type="SMART" id="SM00448">
    <property type="entry name" value="REC"/>
    <property type="match status" value="1"/>
</dbReference>
<dbReference type="NCBIfam" id="TIGR01557">
    <property type="entry name" value="myb_SHAQKYF"/>
    <property type="match status" value="1"/>
</dbReference>
<dbReference type="Gene3D" id="1.10.10.60">
    <property type="entry name" value="Homeodomain-like"/>
    <property type="match status" value="1"/>
</dbReference>
<keyword evidence="6" id="KW-0539">Nucleus</keyword>
<dbReference type="Proteomes" id="UP000824469">
    <property type="component" value="Unassembled WGS sequence"/>
</dbReference>
<evidence type="ECO:0000256" key="4">
    <source>
        <dbReference type="ARBA" id="ARBA00023159"/>
    </source>
</evidence>
<keyword evidence="12" id="KW-1185">Reference proteome</keyword>
<dbReference type="PROSITE" id="PS51294">
    <property type="entry name" value="HTH_MYB"/>
    <property type="match status" value="1"/>
</dbReference>
<organism evidence="11 12">
    <name type="scientific">Taxus chinensis</name>
    <name type="common">Chinese yew</name>
    <name type="synonym">Taxus wallichiana var. chinensis</name>
    <dbReference type="NCBI Taxonomy" id="29808"/>
    <lineage>
        <taxon>Eukaryota</taxon>
        <taxon>Viridiplantae</taxon>
        <taxon>Streptophyta</taxon>
        <taxon>Embryophyta</taxon>
        <taxon>Tracheophyta</taxon>
        <taxon>Spermatophyta</taxon>
        <taxon>Pinopsida</taxon>
        <taxon>Pinidae</taxon>
        <taxon>Conifers II</taxon>
        <taxon>Cupressales</taxon>
        <taxon>Taxaceae</taxon>
        <taxon>Taxus</taxon>
    </lineage>
</organism>
<dbReference type="InterPro" id="IPR001005">
    <property type="entry name" value="SANT/Myb"/>
</dbReference>
<feature type="domain" description="HTH myb-type" evidence="10">
    <location>
        <begin position="158"/>
        <end position="217"/>
    </location>
</feature>
<evidence type="ECO:0000259" key="10">
    <source>
        <dbReference type="PROSITE" id="PS51294"/>
    </source>
</evidence>
<evidence type="ECO:0000256" key="7">
    <source>
        <dbReference type="PROSITE-ProRule" id="PRU00169"/>
    </source>
</evidence>
<dbReference type="PANTHER" id="PTHR43874">
    <property type="entry name" value="TWO-COMPONENT RESPONSE REGULATOR"/>
    <property type="match status" value="1"/>
</dbReference>
<feature type="region of interest" description="Disordered" evidence="8">
    <location>
        <begin position="120"/>
        <end position="160"/>
    </location>
</feature>
<dbReference type="InterPro" id="IPR006447">
    <property type="entry name" value="Myb_dom_plants"/>
</dbReference>
<dbReference type="GO" id="GO:0009736">
    <property type="term" value="P:cytokinin-activated signaling pathway"/>
    <property type="evidence" value="ECO:0007669"/>
    <property type="project" value="InterPro"/>
</dbReference>
<comment type="caution">
    <text evidence="11">The sequence shown here is derived from an EMBL/GenBank/DDBJ whole genome shotgun (WGS) entry which is preliminary data.</text>
</comment>
<dbReference type="SUPFAM" id="SSF52172">
    <property type="entry name" value="CheY-like"/>
    <property type="match status" value="1"/>
</dbReference>
<evidence type="ECO:0000256" key="6">
    <source>
        <dbReference type="ARBA" id="ARBA00023242"/>
    </source>
</evidence>
<keyword evidence="3" id="KW-0805">Transcription regulation</keyword>
<dbReference type="InterPro" id="IPR045279">
    <property type="entry name" value="ARR-like"/>
</dbReference>
<dbReference type="InterPro" id="IPR011006">
    <property type="entry name" value="CheY-like_superfamily"/>
</dbReference>
<dbReference type="FunFam" id="1.10.10.60:FF:000007">
    <property type="entry name" value="Two-component response regulator"/>
    <property type="match status" value="1"/>
</dbReference>
<dbReference type="Gene3D" id="3.40.50.2300">
    <property type="match status" value="1"/>
</dbReference>
<evidence type="ECO:0000259" key="9">
    <source>
        <dbReference type="PROSITE" id="PS50110"/>
    </source>
</evidence>
<evidence type="ECO:0000256" key="2">
    <source>
        <dbReference type="ARBA" id="ARBA00023012"/>
    </source>
</evidence>